<evidence type="ECO:0000256" key="7">
    <source>
        <dbReference type="RuleBase" id="RU363032"/>
    </source>
</evidence>
<dbReference type="PANTHER" id="PTHR43163:SF6">
    <property type="entry name" value="DIPEPTIDE TRANSPORT SYSTEM PERMEASE PROTEIN DPPB-RELATED"/>
    <property type="match status" value="1"/>
</dbReference>
<dbReference type="CDD" id="cd06261">
    <property type="entry name" value="TM_PBP2"/>
    <property type="match status" value="1"/>
</dbReference>
<dbReference type="GO" id="GO:0071916">
    <property type="term" value="F:dipeptide transmembrane transporter activity"/>
    <property type="evidence" value="ECO:0007669"/>
    <property type="project" value="TreeGrafter"/>
</dbReference>
<dbReference type="EMBL" id="CP009220">
    <property type="protein sequence ID" value="ALC06759.1"/>
    <property type="molecule type" value="Genomic_DNA"/>
</dbReference>
<sequence length="321" mass="34554">MSNLLRLVGRRLVALPIMIIGVTLLVFIVMSFSPADPARLALGESASPEALEAYREANGLNDPMMVRYVDFILGMLKGDLGTSSGGVAVIDMVARAFPITLQLTFWGLIIAVVLALVLGVIAALYRDKWPDQLIRVASIAALATPSFWLAILLIQWLGTIPGAWGFFPALVTRWVPLTEGPATYFNNIALPAIALAVPVAGSLARVVRTSMVEELDKDYVRTAIGAGIPKTEVVARNVLRNALITPITVIGLRVGYLMGGAVIIEIIFNIQAMGQLILDGVTRNDVYLVQGVTLTVAIAFIIVNIAVDLLYVLVNPRIRSI</sequence>
<evidence type="ECO:0000256" key="4">
    <source>
        <dbReference type="ARBA" id="ARBA00022692"/>
    </source>
</evidence>
<keyword evidence="5 7" id="KW-1133">Transmembrane helix</keyword>
<keyword evidence="6 7" id="KW-0472">Membrane</keyword>
<evidence type="ECO:0000256" key="6">
    <source>
        <dbReference type="ARBA" id="ARBA00023136"/>
    </source>
</evidence>
<evidence type="ECO:0000313" key="9">
    <source>
        <dbReference type="EMBL" id="ALC06759.1"/>
    </source>
</evidence>
<feature type="transmembrane region" description="Helical" evidence="7">
    <location>
        <begin position="184"/>
        <end position="207"/>
    </location>
</feature>
<evidence type="ECO:0000259" key="8">
    <source>
        <dbReference type="PROSITE" id="PS50928"/>
    </source>
</evidence>
<dbReference type="SUPFAM" id="SSF161098">
    <property type="entry name" value="MetI-like"/>
    <property type="match status" value="1"/>
</dbReference>
<evidence type="ECO:0000256" key="5">
    <source>
        <dbReference type="ARBA" id="ARBA00022989"/>
    </source>
</evidence>
<feature type="transmembrane region" description="Helical" evidence="7">
    <location>
        <begin position="12"/>
        <end position="32"/>
    </location>
</feature>
<dbReference type="AlphaFoldDB" id="A0A0M3QA26"/>
<dbReference type="Proteomes" id="UP000068067">
    <property type="component" value="Chromosome"/>
</dbReference>
<evidence type="ECO:0000313" key="10">
    <source>
        <dbReference type="Proteomes" id="UP000068067"/>
    </source>
</evidence>
<reference evidence="9 10" key="1">
    <citation type="submission" date="2014-08" db="EMBL/GenBank/DDBJ databases">
        <title>Complete genome sequence of Corynebacterium deserti GIMN1.010 (=DSM 45689), isolated from desert sand in western China.</title>
        <authorList>
            <person name="Ruckert C."/>
            <person name="Albersmeier A."/>
            <person name="Kalinowski J."/>
        </authorList>
    </citation>
    <scope>NUCLEOTIDE SEQUENCE [LARGE SCALE GENOMIC DNA]</scope>
    <source>
        <strain evidence="9 10">GIMN1.010</strain>
    </source>
</reference>
<dbReference type="PATRIC" id="fig|931089.4.peg.2429"/>
<dbReference type="STRING" id="931089.CDES_12045"/>
<proteinExistence type="inferred from homology"/>
<dbReference type="GO" id="GO:0005886">
    <property type="term" value="C:plasma membrane"/>
    <property type="evidence" value="ECO:0007669"/>
    <property type="project" value="UniProtKB-SubCell"/>
</dbReference>
<dbReference type="Pfam" id="PF00528">
    <property type="entry name" value="BPD_transp_1"/>
    <property type="match status" value="1"/>
</dbReference>
<gene>
    <name evidence="9" type="ORF">CDES_12045</name>
</gene>
<comment type="similarity">
    <text evidence="7">Belongs to the binding-protein-dependent transport system permease family.</text>
</comment>
<name>A0A0M3QA26_9CORY</name>
<evidence type="ECO:0000256" key="1">
    <source>
        <dbReference type="ARBA" id="ARBA00004651"/>
    </source>
</evidence>
<keyword evidence="4 7" id="KW-0812">Transmembrane</keyword>
<keyword evidence="2 7" id="KW-0813">Transport</keyword>
<dbReference type="KEGG" id="cdx:CDES_12045"/>
<feature type="transmembrane region" description="Helical" evidence="7">
    <location>
        <begin position="243"/>
        <end position="268"/>
    </location>
</feature>
<dbReference type="Gene3D" id="1.10.3720.10">
    <property type="entry name" value="MetI-like"/>
    <property type="match status" value="1"/>
</dbReference>
<feature type="transmembrane region" description="Helical" evidence="7">
    <location>
        <begin position="137"/>
        <end position="164"/>
    </location>
</feature>
<dbReference type="Pfam" id="PF19300">
    <property type="entry name" value="BPD_transp_1_N"/>
    <property type="match status" value="1"/>
</dbReference>
<dbReference type="PANTHER" id="PTHR43163">
    <property type="entry name" value="DIPEPTIDE TRANSPORT SYSTEM PERMEASE PROTEIN DPPB-RELATED"/>
    <property type="match status" value="1"/>
</dbReference>
<dbReference type="PROSITE" id="PS50928">
    <property type="entry name" value="ABC_TM1"/>
    <property type="match status" value="1"/>
</dbReference>
<evidence type="ECO:0000256" key="3">
    <source>
        <dbReference type="ARBA" id="ARBA00022475"/>
    </source>
</evidence>
<dbReference type="InterPro" id="IPR035906">
    <property type="entry name" value="MetI-like_sf"/>
</dbReference>
<dbReference type="RefSeq" id="WP_053545662.1">
    <property type="nucleotide sequence ID" value="NZ_CP009220.1"/>
</dbReference>
<evidence type="ECO:0000256" key="2">
    <source>
        <dbReference type="ARBA" id="ARBA00022448"/>
    </source>
</evidence>
<keyword evidence="3" id="KW-1003">Cell membrane</keyword>
<feature type="transmembrane region" description="Helical" evidence="7">
    <location>
        <begin position="105"/>
        <end position="125"/>
    </location>
</feature>
<dbReference type="InterPro" id="IPR000515">
    <property type="entry name" value="MetI-like"/>
</dbReference>
<accession>A0A0M3QA26</accession>
<comment type="subcellular location">
    <subcellularLocation>
        <location evidence="1 7">Cell membrane</location>
        <topology evidence="1 7">Multi-pass membrane protein</topology>
    </subcellularLocation>
</comment>
<keyword evidence="10" id="KW-1185">Reference proteome</keyword>
<feature type="transmembrane region" description="Helical" evidence="7">
    <location>
        <begin position="288"/>
        <end position="314"/>
    </location>
</feature>
<feature type="domain" description="ABC transmembrane type-1" evidence="8">
    <location>
        <begin position="97"/>
        <end position="311"/>
    </location>
</feature>
<protein>
    <submittedName>
        <fullName evidence="9">ABC-type dipeptide/oligopeptide/nickel transport system, permease component</fullName>
    </submittedName>
</protein>
<dbReference type="InterPro" id="IPR045621">
    <property type="entry name" value="BPD_transp_1_N"/>
</dbReference>
<organism evidence="9 10">
    <name type="scientific">Corynebacterium deserti GIMN1.010</name>
    <dbReference type="NCBI Taxonomy" id="931089"/>
    <lineage>
        <taxon>Bacteria</taxon>
        <taxon>Bacillati</taxon>
        <taxon>Actinomycetota</taxon>
        <taxon>Actinomycetes</taxon>
        <taxon>Mycobacteriales</taxon>
        <taxon>Corynebacteriaceae</taxon>
        <taxon>Corynebacterium</taxon>
    </lineage>
</organism>